<dbReference type="PROSITE" id="PS51782">
    <property type="entry name" value="LYSM"/>
    <property type="match status" value="1"/>
</dbReference>
<dbReference type="RefSeq" id="WP_046327089.1">
    <property type="nucleotide sequence ID" value="NZ_CP029544.1"/>
</dbReference>
<proteinExistence type="predicted"/>
<dbReference type="InterPro" id="IPR036779">
    <property type="entry name" value="LysM_dom_sf"/>
</dbReference>
<dbReference type="AlphaFoldDB" id="A0AA47B5D0"/>
<gene>
    <name evidence="4" type="ORF">LDX53_04265</name>
</gene>
<feature type="compositionally biased region" description="Basic residues" evidence="1">
    <location>
        <begin position="101"/>
        <end position="113"/>
    </location>
</feature>
<dbReference type="EMBL" id="CP084389">
    <property type="protein sequence ID" value="UZX30419.1"/>
    <property type="molecule type" value="Genomic_DNA"/>
</dbReference>
<evidence type="ECO:0000313" key="5">
    <source>
        <dbReference type="Proteomes" id="UP001164557"/>
    </source>
</evidence>
<sequence length="163" mass="18397">MNHNQEGPYHHYERPQESRVRTYKSVSKGWLALIVLLVVVLVALVPVVHHLAGNNNSASKVVEVRKTSKKTIKHTKAKNLPAKNKKVINKSKTKTKTETKSKKKSQTKPQKKRAVVKQYVVKSGDSLTSIANRFNMSVGYLAQLNQLDPYSQVDIGQTLKIRQ</sequence>
<feature type="domain" description="LysM" evidence="3">
    <location>
        <begin position="117"/>
        <end position="161"/>
    </location>
</feature>
<feature type="region of interest" description="Disordered" evidence="1">
    <location>
        <begin position="67"/>
        <end position="113"/>
    </location>
</feature>
<dbReference type="CDD" id="cd00118">
    <property type="entry name" value="LysM"/>
    <property type="match status" value="1"/>
</dbReference>
<evidence type="ECO:0000256" key="1">
    <source>
        <dbReference type="SAM" id="MobiDB-lite"/>
    </source>
</evidence>
<dbReference type="InterPro" id="IPR018392">
    <property type="entry name" value="LysM"/>
</dbReference>
<reference evidence="4" key="1">
    <citation type="submission" date="2021-09" db="EMBL/GenBank/DDBJ databases">
        <title>Lactobacillus species from Apis mellifera, Switzerland.</title>
        <authorList>
            <person name="Pfister J."/>
            <person name="Brown A."/>
            <person name="Neumann P."/>
            <person name="Collaud A."/>
            <person name="Retschnig G."/>
            <person name="Perreten V."/>
        </authorList>
    </citation>
    <scope>NUCLEOTIDE SEQUENCE</scope>
    <source>
        <strain evidence="4">IBH002</strain>
    </source>
</reference>
<evidence type="ECO:0000259" key="3">
    <source>
        <dbReference type="PROSITE" id="PS51782"/>
    </source>
</evidence>
<dbReference type="SMART" id="SM00257">
    <property type="entry name" value="LysM"/>
    <property type="match status" value="1"/>
</dbReference>
<keyword evidence="5" id="KW-1185">Reference proteome</keyword>
<keyword evidence="2" id="KW-0472">Membrane</keyword>
<accession>A0AA47B5D0</accession>
<evidence type="ECO:0000313" key="4">
    <source>
        <dbReference type="EMBL" id="UZX30419.1"/>
    </source>
</evidence>
<keyword evidence="2" id="KW-1133">Transmembrane helix</keyword>
<dbReference type="SUPFAM" id="SSF54106">
    <property type="entry name" value="LysM domain"/>
    <property type="match status" value="1"/>
</dbReference>
<protein>
    <submittedName>
        <fullName evidence="4">LysM peptidoglycan-binding domain-containing protein</fullName>
    </submittedName>
</protein>
<keyword evidence="2" id="KW-0812">Transmembrane</keyword>
<dbReference type="Pfam" id="PF01476">
    <property type="entry name" value="LysM"/>
    <property type="match status" value="1"/>
</dbReference>
<feature type="compositionally biased region" description="Basic residues" evidence="1">
    <location>
        <begin position="67"/>
        <end position="94"/>
    </location>
</feature>
<organism evidence="4 5">
    <name type="scientific">Lactobacillus helsingborgensis</name>
    <dbReference type="NCBI Taxonomy" id="1218494"/>
    <lineage>
        <taxon>Bacteria</taxon>
        <taxon>Bacillati</taxon>
        <taxon>Bacillota</taxon>
        <taxon>Bacilli</taxon>
        <taxon>Lactobacillales</taxon>
        <taxon>Lactobacillaceae</taxon>
        <taxon>Lactobacillus</taxon>
    </lineage>
</organism>
<dbReference type="Gene3D" id="3.10.350.10">
    <property type="entry name" value="LysM domain"/>
    <property type="match status" value="1"/>
</dbReference>
<feature type="transmembrane region" description="Helical" evidence="2">
    <location>
        <begin position="29"/>
        <end position="52"/>
    </location>
</feature>
<evidence type="ECO:0000256" key="2">
    <source>
        <dbReference type="SAM" id="Phobius"/>
    </source>
</evidence>
<dbReference type="Proteomes" id="UP001164557">
    <property type="component" value="Chromosome"/>
</dbReference>
<name>A0AA47B5D0_9LACO</name>